<evidence type="ECO:0000313" key="4">
    <source>
        <dbReference type="Proteomes" id="UP000004200"/>
    </source>
</evidence>
<dbReference type="eggNOG" id="COG0446">
    <property type="taxonomic scope" value="Bacteria"/>
</dbReference>
<keyword evidence="4" id="KW-1185">Reference proteome</keyword>
<dbReference type="RefSeq" id="WP_007039685.1">
    <property type="nucleotide sequence ID" value="NZ_AFWT01000005.1"/>
</dbReference>
<keyword evidence="2" id="KW-1133">Transmembrane helix</keyword>
<dbReference type="InterPro" id="IPR027417">
    <property type="entry name" value="P-loop_NTPase"/>
</dbReference>
<feature type="transmembrane region" description="Helical" evidence="2">
    <location>
        <begin position="162"/>
        <end position="180"/>
    </location>
</feature>
<keyword evidence="2" id="KW-0812">Transmembrane</keyword>
<dbReference type="InterPro" id="IPR052736">
    <property type="entry name" value="Stf3_sulfotransferase"/>
</dbReference>
<feature type="region of interest" description="Disordered" evidence="1">
    <location>
        <begin position="388"/>
        <end position="415"/>
    </location>
</feature>
<evidence type="ECO:0000256" key="2">
    <source>
        <dbReference type="SAM" id="Phobius"/>
    </source>
</evidence>
<keyword evidence="2" id="KW-0472">Membrane</keyword>
<organism evidence="3 4">
    <name type="scientific">Thiorhodococcus drewsii AZ1</name>
    <dbReference type="NCBI Taxonomy" id="765913"/>
    <lineage>
        <taxon>Bacteria</taxon>
        <taxon>Pseudomonadati</taxon>
        <taxon>Pseudomonadota</taxon>
        <taxon>Gammaproteobacteria</taxon>
        <taxon>Chromatiales</taxon>
        <taxon>Chromatiaceae</taxon>
        <taxon>Thiorhodococcus</taxon>
    </lineage>
</organism>
<dbReference type="EMBL" id="AFWT01000005">
    <property type="protein sequence ID" value="EGV32850.1"/>
    <property type="molecule type" value="Genomic_DNA"/>
</dbReference>
<dbReference type="Proteomes" id="UP000004200">
    <property type="component" value="Unassembled WGS sequence"/>
</dbReference>
<feature type="transmembrane region" description="Helical" evidence="2">
    <location>
        <begin position="35"/>
        <end position="58"/>
    </location>
</feature>
<proteinExistence type="predicted"/>
<reference evidence="3 4" key="1">
    <citation type="submission" date="2011-06" db="EMBL/GenBank/DDBJ databases">
        <title>The draft genome of Thiorhodococcus drewsii AZ1.</title>
        <authorList>
            <consortium name="US DOE Joint Genome Institute (JGI-PGF)"/>
            <person name="Lucas S."/>
            <person name="Han J."/>
            <person name="Lapidus A."/>
            <person name="Cheng J.-F."/>
            <person name="Goodwin L."/>
            <person name="Pitluck S."/>
            <person name="Peters L."/>
            <person name="Land M.L."/>
            <person name="Hauser L."/>
            <person name="Vogl K."/>
            <person name="Liu Z."/>
            <person name="Imhoff J."/>
            <person name="Thiel V."/>
            <person name="Frigaard N.-U."/>
            <person name="Bryant D.A."/>
            <person name="Woyke T.J."/>
        </authorList>
    </citation>
    <scope>NUCLEOTIDE SEQUENCE [LARGE SCALE GENOMIC DNA]</scope>
    <source>
        <strain evidence="3 4">AZ1</strain>
    </source>
</reference>
<evidence type="ECO:0008006" key="5">
    <source>
        <dbReference type="Google" id="ProtNLM"/>
    </source>
</evidence>
<dbReference type="SUPFAM" id="SSF52540">
    <property type="entry name" value="P-loop containing nucleoside triphosphate hydrolases"/>
    <property type="match status" value="1"/>
</dbReference>
<sequence>MMLQSFLVSTARFTRLVFRTFIPKAGDPRPSTRRLLVMAGFIPLFALVQGIHWLGFLLDEILFPGYRKTPVREPLFVLGVPRSGTTHLHRVLAEDARYTTFSTWECLFALSVTARRFWLGVGWLDAQVGGFGKRLLDWLEKHLFGGLEEVHSMRLSDPEEDYFVFMPVLACFILILPFPASDLLWRMGAFDRDMPPRERERLIGFYRSCLKRHLYVHGTERTFLSKNAAFAPLAGALAEHFEDARFIVCLREPERTLPSQLSSIASGATLFGTHSVAPWLNDRLTEQLGFYYRNLERVFAPMPESRCVWVNMQSLKGELPSTIERIYACMGFEMTTAYRTSLQRQAAQAKRYRSTHSYSLEAFGLSPARIADELGPLYASLAARAVSTRRDDTPDIDSQPHTGTQSLAEEPAPTC</sequence>
<accession>G2DY58</accession>
<dbReference type="STRING" id="765913.ThidrDRAFT_0970"/>
<dbReference type="Pfam" id="PF13469">
    <property type="entry name" value="Sulfotransfer_3"/>
    <property type="match status" value="1"/>
</dbReference>
<dbReference type="Gene3D" id="3.40.50.300">
    <property type="entry name" value="P-loop containing nucleotide triphosphate hydrolases"/>
    <property type="match status" value="1"/>
</dbReference>
<dbReference type="PANTHER" id="PTHR36451">
    <property type="entry name" value="PAPS-DEPENDENT SULFOTRANSFERASE STF3"/>
    <property type="match status" value="1"/>
</dbReference>
<name>G2DY58_9GAMM</name>
<evidence type="ECO:0000313" key="3">
    <source>
        <dbReference type="EMBL" id="EGV32850.1"/>
    </source>
</evidence>
<gene>
    <name evidence="3" type="ORF">ThidrDRAFT_0970</name>
</gene>
<dbReference type="AlphaFoldDB" id="G2DY58"/>
<protein>
    <recommendedName>
        <fullName evidence="5">Sulfotransferase</fullName>
    </recommendedName>
</protein>
<evidence type="ECO:0000256" key="1">
    <source>
        <dbReference type="SAM" id="MobiDB-lite"/>
    </source>
</evidence>
<dbReference type="PANTHER" id="PTHR36451:SF1">
    <property type="entry name" value="OMEGA-HYDROXY-BETA-DIHYDROMENAQUINONE-9 SULFOTRANSFERASE STF3"/>
    <property type="match status" value="1"/>
</dbReference>
<dbReference type="PATRIC" id="fig|765913.3.peg.993"/>
<comment type="caution">
    <text evidence="3">The sequence shown here is derived from an EMBL/GenBank/DDBJ whole genome shotgun (WGS) entry which is preliminary data.</text>
</comment>